<comment type="caution">
    <text evidence="2">The sequence shown here is derived from an EMBL/GenBank/DDBJ whole genome shotgun (WGS) entry which is preliminary data.</text>
</comment>
<organism evidence="2">
    <name type="scientific">marine sediment metagenome</name>
    <dbReference type="NCBI Taxonomy" id="412755"/>
    <lineage>
        <taxon>unclassified sequences</taxon>
        <taxon>metagenomes</taxon>
        <taxon>ecological metagenomes</taxon>
    </lineage>
</organism>
<gene>
    <name evidence="2" type="ORF">S06H3_64958</name>
</gene>
<dbReference type="InterPro" id="IPR017850">
    <property type="entry name" value="Alkaline_phosphatase_core_sf"/>
</dbReference>
<feature type="transmembrane region" description="Helical" evidence="1">
    <location>
        <begin position="47"/>
        <end position="64"/>
    </location>
</feature>
<protein>
    <submittedName>
        <fullName evidence="2">Uncharacterized protein</fullName>
    </submittedName>
</protein>
<keyword evidence="1" id="KW-0472">Membrane</keyword>
<dbReference type="GO" id="GO:0004619">
    <property type="term" value="F:phosphoglycerate mutase activity"/>
    <property type="evidence" value="ECO:0007669"/>
    <property type="project" value="InterPro"/>
</dbReference>
<evidence type="ECO:0000313" key="2">
    <source>
        <dbReference type="EMBL" id="GAI64215.1"/>
    </source>
</evidence>
<proteinExistence type="predicted"/>
<dbReference type="AlphaFoldDB" id="X1RM14"/>
<dbReference type="EMBL" id="BARV01043551">
    <property type="protein sequence ID" value="GAI64215.1"/>
    <property type="molecule type" value="Genomic_DNA"/>
</dbReference>
<dbReference type="PANTHER" id="PTHR31209:SF0">
    <property type="entry name" value="METALLOENZYME DOMAIN-CONTAINING PROTEIN"/>
    <property type="match status" value="1"/>
</dbReference>
<evidence type="ECO:0000256" key="1">
    <source>
        <dbReference type="SAM" id="Phobius"/>
    </source>
</evidence>
<dbReference type="InterPro" id="IPR004456">
    <property type="entry name" value="Pglycerate_mutase_ApgM"/>
</dbReference>
<keyword evidence="1" id="KW-0812">Transmembrane</keyword>
<name>X1RM14_9ZZZZ</name>
<dbReference type="Gene3D" id="3.40.720.10">
    <property type="entry name" value="Alkaline Phosphatase, subunit A"/>
    <property type="match status" value="1"/>
</dbReference>
<dbReference type="PANTHER" id="PTHR31209">
    <property type="entry name" value="COFACTOR-INDEPENDENT PHOSPHOGLYCERATE MUTASE"/>
    <property type="match status" value="1"/>
</dbReference>
<feature type="non-terminal residue" evidence="2">
    <location>
        <position position="1"/>
    </location>
</feature>
<reference evidence="2" key="1">
    <citation type="journal article" date="2014" name="Front. Microbiol.">
        <title>High frequency of phylogenetically diverse reductive dehalogenase-homologous genes in deep subseafloor sedimentary metagenomes.</title>
        <authorList>
            <person name="Kawai M."/>
            <person name="Futagami T."/>
            <person name="Toyoda A."/>
            <person name="Takaki Y."/>
            <person name="Nishi S."/>
            <person name="Hori S."/>
            <person name="Arai W."/>
            <person name="Tsubouchi T."/>
            <person name="Morono Y."/>
            <person name="Uchiyama I."/>
            <person name="Ito T."/>
            <person name="Fujiyama A."/>
            <person name="Inagaki F."/>
            <person name="Takami H."/>
        </authorList>
    </citation>
    <scope>NUCLEOTIDE SEQUENCE</scope>
    <source>
        <strain evidence="2">Expedition CK06-06</strain>
    </source>
</reference>
<feature type="non-terminal residue" evidence="2">
    <location>
        <position position="108"/>
    </location>
</feature>
<sequence>EIVEQSYELLKDLPLNKKREKEGKPPANILLPRGAAIKLELPSIKELYGINGVAIAAGALYIGIAKAIGLRIKRAEATVLKQLEFPSVLKGAYLISAAVLKQHSVTRA</sequence>
<accession>X1RM14</accession>
<keyword evidence="1" id="KW-1133">Transmembrane helix</keyword>